<keyword evidence="3" id="KW-1185">Reference proteome</keyword>
<evidence type="ECO:0000313" key="2">
    <source>
        <dbReference type="EMBL" id="CAI8584989.1"/>
    </source>
</evidence>
<gene>
    <name evidence="2" type="ORF">VFH_U102920</name>
</gene>
<name>A0AAV0YHC0_VICFA</name>
<dbReference type="AlphaFoldDB" id="A0AAV0YHC0"/>
<dbReference type="Pfam" id="PF13966">
    <property type="entry name" value="zf-RVT"/>
    <property type="match status" value="1"/>
</dbReference>
<feature type="domain" description="Reverse transcriptase zinc-binding" evidence="1">
    <location>
        <begin position="94"/>
        <end position="168"/>
    </location>
</feature>
<proteinExistence type="predicted"/>
<evidence type="ECO:0000259" key="1">
    <source>
        <dbReference type="Pfam" id="PF13966"/>
    </source>
</evidence>
<reference evidence="2 3" key="1">
    <citation type="submission" date="2023-01" db="EMBL/GenBank/DDBJ databases">
        <authorList>
            <person name="Kreplak J."/>
        </authorList>
    </citation>
    <scope>NUCLEOTIDE SEQUENCE [LARGE SCALE GENOMIC DNA]</scope>
</reference>
<evidence type="ECO:0000313" key="3">
    <source>
        <dbReference type="Proteomes" id="UP001157006"/>
    </source>
</evidence>
<accession>A0AAV0YHC0</accession>
<protein>
    <recommendedName>
        <fullName evidence="1">Reverse transcriptase zinc-binding domain-containing protein</fullName>
    </recommendedName>
</protein>
<comment type="caution">
    <text evidence="2">The sequence shown here is derived from an EMBL/GenBank/DDBJ whole genome shotgun (WGS) entry which is preliminary data.</text>
</comment>
<sequence length="250" mass="28815">MAFGELTGFLNKGFGSGFESGLWPLLERKGIWRPGIIKYQFNNNDVEDILKLPLHNLEEEDTSCWKAAKDDNYSVKTGYHNIIKWEAKPNIVRRSNNNDRTMWEKIWRSKVTPRQQILVWKVVQNIIPSKDNLIKRGISCDPFCPRCPTVMEDTNHCFKNSDWVKHIWYGSPLNLKFSNTNEEYSEWITGNLGNFSPNNLATLIKIVGGIWISINKLIFEGQNIPVIETIKQALNTPINSIKPPPKTSRK</sequence>
<dbReference type="InterPro" id="IPR026960">
    <property type="entry name" value="RVT-Znf"/>
</dbReference>
<dbReference type="Proteomes" id="UP001157006">
    <property type="component" value="Unassembled WGS sequence"/>
</dbReference>
<organism evidence="2 3">
    <name type="scientific">Vicia faba</name>
    <name type="common">Broad bean</name>
    <name type="synonym">Faba vulgaris</name>
    <dbReference type="NCBI Taxonomy" id="3906"/>
    <lineage>
        <taxon>Eukaryota</taxon>
        <taxon>Viridiplantae</taxon>
        <taxon>Streptophyta</taxon>
        <taxon>Embryophyta</taxon>
        <taxon>Tracheophyta</taxon>
        <taxon>Spermatophyta</taxon>
        <taxon>Magnoliopsida</taxon>
        <taxon>eudicotyledons</taxon>
        <taxon>Gunneridae</taxon>
        <taxon>Pentapetalae</taxon>
        <taxon>rosids</taxon>
        <taxon>fabids</taxon>
        <taxon>Fabales</taxon>
        <taxon>Fabaceae</taxon>
        <taxon>Papilionoideae</taxon>
        <taxon>50 kb inversion clade</taxon>
        <taxon>NPAAA clade</taxon>
        <taxon>Hologalegina</taxon>
        <taxon>IRL clade</taxon>
        <taxon>Fabeae</taxon>
        <taxon>Vicia</taxon>
    </lineage>
</organism>
<dbReference type="EMBL" id="CATIWC010002712">
    <property type="protein sequence ID" value="CAI8584989.1"/>
    <property type="molecule type" value="Genomic_DNA"/>
</dbReference>